<evidence type="ECO:0000313" key="2">
    <source>
        <dbReference type="EMBL" id="OMJ93034.1"/>
    </source>
</evidence>
<dbReference type="AlphaFoldDB" id="A0A1R2CVK2"/>
<accession>A0A1R2CVK2</accession>
<keyword evidence="1" id="KW-0175">Coiled coil</keyword>
<proteinExistence type="predicted"/>
<name>A0A1R2CVK2_9CILI</name>
<feature type="coiled-coil region" evidence="1">
    <location>
        <begin position="15"/>
        <end position="72"/>
    </location>
</feature>
<evidence type="ECO:0000256" key="1">
    <source>
        <dbReference type="SAM" id="Coils"/>
    </source>
</evidence>
<evidence type="ECO:0000313" key="3">
    <source>
        <dbReference type="Proteomes" id="UP000187209"/>
    </source>
</evidence>
<dbReference type="Proteomes" id="UP000187209">
    <property type="component" value="Unassembled WGS sequence"/>
</dbReference>
<gene>
    <name evidence="2" type="ORF">SteCoe_4117</name>
</gene>
<reference evidence="2 3" key="1">
    <citation type="submission" date="2016-11" db="EMBL/GenBank/DDBJ databases">
        <title>The macronuclear genome of Stentor coeruleus: a giant cell with tiny introns.</title>
        <authorList>
            <person name="Slabodnick M."/>
            <person name="Ruby J.G."/>
            <person name="Reiff S.B."/>
            <person name="Swart E.C."/>
            <person name="Gosai S."/>
            <person name="Prabakaran S."/>
            <person name="Witkowska E."/>
            <person name="Larue G.E."/>
            <person name="Fisher S."/>
            <person name="Freeman R.M."/>
            <person name="Gunawardena J."/>
            <person name="Chu W."/>
            <person name="Stover N.A."/>
            <person name="Gregory B.D."/>
            <person name="Nowacki M."/>
            <person name="Derisi J."/>
            <person name="Roy S.W."/>
            <person name="Marshall W.F."/>
            <person name="Sood P."/>
        </authorList>
    </citation>
    <scope>NUCLEOTIDE SEQUENCE [LARGE SCALE GENOMIC DNA]</scope>
    <source>
        <strain evidence="2">WM001</strain>
    </source>
</reference>
<dbReference type="EMBL" id="MPUH01000050">
    <property type="protein sequence ID" value="OMJ93034.1"/>
    <property type="molecule type" value="Genomic_DNA"/>
</dbReference>
<keyword evidence="3" id="KW-1185">Reference proteome</keyword>
<comment type="caution">
    <text evidence="2">The sequence shown here is derived from an EMBL/GenBank/DDBJ whole genome shotgun (WGS) entry which is preliminary data.</text>
</comment>
<protein>
    <submittedName>
        <fullName evidence="2">Uncharacterized protein</fullName>
    </submittedName>
</protein>
<organism evidence="2 3">
    <name type="scientific">Stentor coeruleus</name>
    <dbReference type="NCBI Taxonomy" id="5963"/>
    <lineage>
        <taxon>Eukaryota</taxon>
        <taxon>Sar</taxon>
        <taxon>Alveolata</taxon>
        <taxon>Ciliophora</taxon>
        <taxon>Postciliodesmatophora</taxon>
        <taxon>Heterotrichea</taxon>
        <taxon>Heterotrichida</taxon>
        <taxon>Stentoridae</taxon>
        <taxon>Stentor</taxon>
    </lineage>
</organism>
<sequence length="90" mass="10570">MTQTSYNEEGSYQYLETLTEELQQAYTEMNMQLDELKERSCELFEIRVTNLLEQGRTVAEELNNALSSLKDTNYEIMQASKLHKELKNIL</sequence>